<keyword evidence="2" id="KW-0175">Coiled coil</keyword>
<dbReference type="HAMAP" id="MF_00715">
    <property type="entry name" value="SlyX"/>
    <property type="match status" value="1"/>
</dbReference>
<dbReference type="RefSeq" id="WP_016961999.1">
    <property type="nucleotide sequence ID" value="NZ_AJWN02000002.1"/>
</dbReference>
<dbReference type="AlphaFoldDB" id="A0A1E5CG51"/>
<dbReference type="EMBL" id="AJWN02000002">
    <property type="protein sequence ID" value="OEE64483.1"/>
    <property type="molecule type" value="Genomic_DNA"/>
</dbReference>
<evidence type="ECO:0000256" key="1">
    <source>
        <dbReference type="HAMAP-Rule" id="MF_00715"/>
    </source>
</evidence>
<accession>A0A1E5CG51</accession>
<evidence type="ECO:0000256" key="2">
    <source>
        <dbReference type="SAM" id="Coils"/>
    </source>
</evidence>
<comment type="caution">
    <text evidence="3">The sequence shown here is derived from an EMBL/GenBank/DDBJ whole genome shotgun (WGS) entry which is preliminary data.</text>
</comment>
<dbReference type="InterPro" id="IPR007236">
    <property type="entry name" value="SlyX"/>
</dbReference>
<dbReference type="PANTHER" id="PTHR36508">
    <property type="entry name" value="PROTEIN SLYX"/>
    <property type="match status" value="1"/>
</dbReference>
<dbReference type="Gene3D" id="1.20.5.300">
    <property type="match status" value="1"/>
</dbReference>
<name>A0A1E5CG51_9GAMM</name>
<proteinExistence type="inferred from homology"/>
<protein>
    <recommendedName>
        <fullName evidence="1">Protein SlyX homolog</fullName>
    </recommendedName>
</protein>
<keyword evidence="4" id="KW-1185">Reference proteome</keyword>
<feature type="coiled-coil region" evidence="2">
    <location>
        <begin position="12"/>
        <end position="46"/>
    </location>
</feature>
<dbReference type="Proteomes" id="UP000095039">
    <property type="component" value="Unassembled WGS sequence"/>
</dbReference>
<dbReference type="Pfam" id="PF04102">
    <property type="entry name" value="SlyX"/>
    <property type="match status" value="1"/>
</dbReference>
<gene>
    <name evidence="1" type="primary">slyX</name>
    <name evidence="3" type="ORF">A1OK_00775</name>
</gene>
<dbReference type="PANTHER" id="PTHR36508:SF1">
    <property type="entry name" value="PROTEIN SLYX"/>
    <property type="match status" value="1"/>
</dbReference>
<reference evidence="3 4" key="1">
    <citation type="journal article" date="2012" name="Science">
        <title>Ecological populations of bacteria act as socially cohesive units of antibiotic production and resistance.</title>
        <authorList>
            <person name="Cordero O.X."/>
            <person name="Wildschutte H."/>
            <person name="Kirkup B."/>
            <person name="Proehl S."/>
            <person name="Ngo L."/>
            <person name="Hussain F."/>
            <person name="Le Roux F."/>
            <person name="Mincer T."/>
            <person name="Polz M.F."/>
        </authorList>
    </citation>
    <scope>NUCLEOTIDE SEQUENCE [LARGE SCALE GENOMIC DNA]</scope>
    <source>
        <strain evidence="3 4">FF-454</strain>
    </source>
</reference>
<comment type="similarity">
    <text evidence="1">Belongs to the SlyX family.</text>
</comment>
<evidence type="ECO:0000313" key="3">
    <source>
        <dbReference type="EMBL" id="OEE64483.1"/>
    </source>
</evidence>
<evidence type="ECO:0000313" key="4">
    <source>
        <dbReference type="Proteomes" id="UP000095039"/>
    </source>
</evidence>
<organism evidence="3 4">
    <name type="scientific">Enterovibrio norvegicus FF-454</name>
    <dbReference type="NCBI Taxonomy" id="1185651"/>
    <lineage>
        <taxon>Bacteria</taxon>
        <taxon>Pseudomonadati</taxon>
        <taxon>Pseudomonadota</taxon>
        <taxon>Gammaproteobacteria</taxon>
        <taxon>Vibrionales</taxon>
        <taxon>Vibrionaceae</taxon>
        <taxon>Enterovibrio</taxon>
    </lineage>
</organism>
<sequence>MTEFEQQLQKHIEDLEIKQAFQEHTIEELNDAVTAHQKAIDRMNTQIAFLVSKLRSMEPANIAGMDEETPPPHY</sequence>